<evidence type="ECO:0000259" key="3">
    <source>
        <dbReference type="PROSITE" id="PS50102"/>
    </source>
</evidence>
<keyword evidence="5" id="KW-1185">Reference proteome</keyword>
<dbReference type="PROSITE" id="PS50102">
    <property type="entry name" value="RRM"/>
    <property type="match status" value="1"/>
</dbReference>
<protein>
    <submittedName>
        <fullName evidence="4">RNA recognition motif domain</fullName>
    </submittedName>
</protein>
<evidence type="ECO:0000256" key="1">
    <source>
        <dbReference type="PROSITE-ProRule" id="PRU00176"/>
    </source>
</evidence>
<dbReference type="SUPFAM" id="SSF54928">
    <property type="entry name" value="RNA-binding domain, RBD"/>
    <property type="match status" value="1"/>
</dbReference>
<gene>
    <name evidence="4" type="ORF">RJ641_028820</name>
</gene>
<dbReference type="SMART" id="SM00360">
    <property type="entry name" value="RRM"/>
    <property type="match status" value="1"/>
</dbReference>
<feature type="compositionally biased region" description="Basic residues" evidence="2">
    <location>
        <begin position="87"/>
        <end position="97"/>
    </location>
</feature>
<feature type="compositionally biased region" description="Basic and acidic residues" evidence="2">
    <location>
        <begin position="205"/>
        <end position="230"/>
    </location>
</feature>
<evidence type="ECO:0000313" key="4">
    <source>
        <dbReference type="EMBL" id="KAK6939289.1"/>
    </source>
</evidence>
<dbReference type="GO" id="GO:0003723">
    <property type="term" value="F:RNA binding"/>
    <property type="evidence" value="ECO:0007669"/>
    <property type="project" value="UniProtKB-UniRule"/>
</dbReference>
<proteinExistence type="predicted"/>
<dbReference type="Pfam" id="PF00076">
    <property type="entry name" value="RRM_1"/>
    <property type="match status" value="1"/>
</dbReference>
<sequence length="279" mass="32090">MDLLIKYEINMLVVVAISPWNWCNDGHDFITPCLQLFVEGVVLYNFRSNVKRFRLLRTYSRSLSPRSLRYRSRSRSRSRSRPPMSHSRSRSLSRSRSRSRDRGADAVNPGNTLFVTGLSSRVTERELEDHFSKKGKVASCVLVVEPRTRVSRGFAFITMDTVEDADRCIKYLNQSVLEGRYITVEKSRRKRPRTPTPGNYLGLKNARDSGYHGGDRGRYRDGYGRDDYSYRRSPRRSPYHGGGGRGRGYSPRHSPSATRSRRSRSYSPYGSPGRGYGRR</sequence>
<evidence type="ECO:0000256" key="2">
    <source>
        <dbReference type="SAM" id="MobiDB-lite"/>
    </source>
</evidence>
<accession>A0AAN8VWZ8</accession>
<feature type="region of interest" description="Disordered" evidence="2">
    <location>
        <begin position="67"/>
        <end position="112"/>
    </location>
</feature>
<dbReference type="EMBL" id="JBAMMX010000005">
    <property type="protein sequence ID" value="KAK6939289.1"/>
    <property type="molecule type" value="Genomic_DNA"/>
</dbReference>
<feature type="compositionally biased region" description="Low complexity" evidence="2">
    <location>
        <begin position="248"/>
        <end position="258"/>
    </location>
</feature>
<dbReference type="Gene3D" id="3.30.70.330">
    <property type="match status" value="1"/>
</dbReference>
<organism evidence="4 5">
    <name type="scientific">Dillenia turbinata</name>
    <dbReference type="NCBI Taxonomy" id="194707"/>
    <lineage>
        <taxon>Eukaryota</taxon>
        <taxon>Viridiplantae</taxon>
        <taxon>Streptophyta</taxon>
        <taxon>Embryophyta</taxon>
        <taxon>Tracheophyta</taxon>
        <taxon>Spermatophyta</taxon>
        <taxon>Magnoliopsida</taxon>
        <taxon>eudicotyledons</taxon>
        <taxon>Gunneridae</taxon>
        <taxon>Pentapetalae</taxon>
        <taxon>Dilleniales</taxon>
        <taxon>Dilleniaceae</taxon>
        <taxon>Dillenia</taxon>
    </lineage>
</organism>
<dbReference type="InterPro" id="IPR012677">
    <property type="entry name" value="Nucleotide-bd_a/b_plait_sf"/>
</dbReference>
<reference evidence="4 5" key="1">
    <citation type="submission" date="2023-12" db="EMBL/GenBank/DDBJ databases">
        <title>A high-quality genome assembly for Dillenia turbinata (Dilleniales).</title>
        <authorList>
            <person name="Chanderbali A."/>
        </authorList>
    </citation>
    <scope>NUCLEOTIDE SEQUENCE [LARGE SCALE GENOMIC DNA]</scope>
    <source>
        <strain evidence="4">LSX21</strain>
        <tissue evidence="4">Leaf</tissue>
    </source>
</reference>
<evidence type="ECO:0000313" key="5">
    <source>
        <dbReference type="Proteomes" id="UP001370490"/>
    </source>
</evidence>
<dbReference type="Proteomes" id="UP001370490">
    <property type="component" value="Unassembled WGS sequence"/>
</dbReference>
<dbReference type="InterPro" id="IPR000504">
    <property type="entry name" value="RRM_dom"/>
</dbReference>
<dbReference type="PANTHER" id="PTHR48034">
    <property type="entry name" value="TRANSFORMER-2 SEX-DETERMINING PROTEIN-RELATED"/>
    <property type="match status" value="1"/>
</dbReference>
<feature type="compositionally biased region" description="Basic residues" evidence="2">
    <location>
        <begin position="68"/>
        <end position="80"/>
    </location>
</feature>
<comment type="caution">
    <text evidence="4">The sequence shown here is derived from an EMBL/GenBank/DDBJ whole genome shotgun (WGS) entry which is preliminary data.</text>
</comment>
<keyword evidence="1" id="KW-0694">RNA-binding</keyword>
<dbReference type="InterPro" id="IPR035979">
    <property type="entry name" value="RBD_domain_sf"/>
</dbReference>
<name>A0AAN8VWZ8_9MAGN</name>
<feature type="domain" description="RRM" evidence="3">
    <location>
        <begin position="111"/>
        <end position="189"/>
    </location>
</feature>
<dbReference type="AlphaFoldDB" id="A0AAN8VWZ8"/>
<dbReference type="CDD" id="cd00590">
    <property type="entry name" value="RRM_SF"/>
    <property type="match status" value="1"/>
</dbReference>
<dbReference type="InterPro" id="IPR050441">
    <property type="entry name" value="RBM"/>
</dbReference>
<feature type="region of interest" description="Disordered" evidence="2">
    <location>
        <begin position="186"/>
        <end position="279"/>
    </location>
</feature>